<dbReference type="AlphaFoldDB" id="A0AAP0NSX0"/>
<gene>
    <name evidence="3" type="ORF">Sjap_015507</name>
</gene>
<reference evidence="3 4" key="1">
    <citation type="submission" date="2024-01" db="EMBL/GenBank/DDBJ databases">
        <title>Genome assemblies of Stephania.</title>
        <authorList>
            <person name="Yang L."/>
        </authorList>
    </citation>
    <scope>NUCLEOTIDE SEQUENCE [LARGE SCALE GENOMIC DNA]</scope>
    <source>
        <strain evidence="3">QJT</strain>
        <tissue evidence="3">Leaf</tissue>
    </source>
</reference>
<organism evidence="3 4">
    <name type="scientific">Stephania japonica</name>
    <dbReference type="NCBI Taxonomy" id="461633"/>
    <lineage>
        <taxon>Eukaryota</taxon>
        <taxon>Viridiplantae</taxon>
        <taxon>Streptophyta</taxon>
        <taxon>Embryophyta</taxon>
        <taxon>Tracheophyta</taxon>
        <taxon>Spermatophyta</taxon>
        <taxon>Magnoliopsida</taxon>
        <taxon>Ranunculales</taxon>
        <taxon>Menispermaceae</taxon>
        <taxon>Menispermoideae</taxon>
        <taxon>Cissampelideae</taxon>
        <taxon>Stephania</taxon>
    </lineage>
</organism>
<accession>A0AAP0NSX0</accession>
<dbReference type="Pfam" id="PF07727">
    <property type="entry name" value="RVT_2"/>
    <property type="match status" value="1"/>
</dbReference>
<name>A0AAP0NSX0_9MAGN</name>
<dbReference type="PANTHER" id="PTHR11439:SF455">
    <property type="entry name" value="RLK (RECEPTOR-LIKE PROTEIN KINASE) 8, PUTATIVE-RELATED"/>
    <property type="match status" value="1"/>
</dbReference>
<dbReference type="PANTHER" id="PTHR11439">
    <property type="entry name" value="GAG-POL-RELATED RETROTRANSPOSON"/>
    <property type="match status" value="1"/>
</dbReference>
<evidence type="ECO:0000259" key="2">
    <source>
        <dbReference type="Pfam" id="PF07727"/>
    </source>
</evidence>
<evidence type="ECO:0000313" key="4">
    <source>
        <dbReference type="Proteomes" id="UP001417504"/>
    </source>
</evidence>
<proteinExistence type="predicted"/>
<sequence length="644" mass="71889">MYITRHVLFNEDEFPYSTLFTSISMPPVSNGSSLVTLPVPQFTSHESCIPPVPSTTFGFPSSSAPGRSSASLPISQSSPQSDLNLSSDVSLNKTVSHIPPVPSITKSNNVVNNESETPQNVHPMVTRAEDGISKKKVFVATTSVSEDIPQSVDLALKDPKWRQAMENEYQALIKNGTWSLVPAHSSQNVVDNKWIFTVKKNSDGSINRYKARLVARGFKQLPGIDFDETFSPVVKASTIRIILSIAVQFGWSIRQLDIHNAFLNGSLIEDVYTNQPKGFLDNSVPTYVCKLHKALYGLRQAPRAWFDRLRSTILSWGFVNSKVDNSLFIFHSSSAVLYILVYVDDIIVTGSHPDQIQQFVSRLNDSFALKDIGDLNLFLGMEARRDTTGLFLTQTAYIKQLLQKGGMLQAKAVDTPALVGKPLFSDISPPFSNATLYRSLLGGLQYLVHTIPDIAFIVNRLSQYQSYPTQIHWQALKRVLRYLKDWAAFPHDRRSVSRFAVFFGSNLISWQSKKQHVVARSSTESEYRALAQISAEITRIQSLLSELQFSLPTAPVVWCDNISAQALAHNPVYHARTKHIELDIHYVRDKVLAGQLSIRHVPSSDQIADGFTKALAASRFSFLRSKFGVVALPLRLRGDVRVNH</sequence>
<evidence type="ECO:0000313" key="3">
    <source>
        <dbReference type="EMBL" id="KAK9116560.1"/>
    </source>
</evidence>
<dbReference type="InterPro" id="IPR013103">
    <property type="entry name" value="RVT_2"/>
</dbReference>
<dbReference type="SUPFAM" id="SSF56672">
    <property type="entry name" value="DNA/RNA polymerases"/>
    <property type="match status" value="1"/>
</dbReference>
<keyword evidence="4" id="KW-1185">Reference proteome</keyword>
<comment type="caution">
    <text evidence="3">The sequence shown here is derived from an EMBL/GenBank/DDBJ whole genome shotgun (WGS) entry which is preliminary data.</text>
</comment>
<feature type="region of interest" description="Disordered" evidence="1">
    <location>
        <begin position="59"/>
        <end position="86"/>
    </location>
</feature>
<dbReference type="CDD" id="cd09272">
    <property type="entry name" value="RNase_HI_RT_Ty1"/>
    <property type="match status" value="1"/>
</dbReference>
<feature type="domain" description="Reverse transcriptase Ty1/copia-type" evidence="2">
    <location>
        <begin position="175"/>
        <end position="417"/>
    </location>
</feature>
<evidence type="ECO:0000256" key="1">
    <source>
        <dbReference type="SAM" id="MobiDB-lite"/>
    </source>
</evidence>
<protein>
    <recommendedName>
        <fullName evidence="2">Reverse transcriptase Ty1/copia-type domain-containing protein</fullName>
    </recommendedName>
</protein>
<dbReference type="Proteomes" id="UP001417504">
    <property type="component" value="Unassembled WGS sequence"/>
</dbReference>
<dbReference type="InterPro" id="IPR043502">
    <property type="entry name" value="DNA/RNA_pol_sf"/>
</dbReference>
<dbReference type="EMBL" id="JBBNAE010000006">
    <property type="protein sequence ID" value="KAK9116560.1"/>
    <property type="molecule type" value="Genomic_DNA"/>
</dbReference>